<evidence type="ECO:0000313" key="5">
    <source>
        <dbReference type="Proteomes" id="UP001153714"/>
    </source>
</evidence>
<feature type="compositionally biased region" description="Polar residues" evidence="1">
    <location>
        <begin position="57"/>
        <end position="77"/>
    </location>
</feature>
<dbReference type="EMBL" id="OU893335">
    <property type="protein sequence ID" value="CAG9792134.1"/>
    <property type="molecule type" value="Genomic_DNA"/>
</dbReference>
<dbReference type="EMBL" id="OU893335">
    <property type="protein sequence ID" value="CAG9791710.1"/>
    <property type="molecule type" value="Genomic_DNA"/>
</dbReference>
<feature type="compositionally biased region" description="Polar residues" evidence="1">
    <location>
        <begin position="38"/>
        <end position="50"/>
    </location>
</feature>
<sequence length="128" mass="13987">MPRLCAFGCRQLSGMLESSNNDTEAGHNPEQASLLQLPQTGMLESSNNDTEAGHNPEQASLLQLPQTGMLESSNNDTEAGHNPEQASLLQLPQTVKGPTLQQVWCEHNYSAASNYRRHSINRKLSSSL</sequence>
<keyword evidence="5" id="KW-1185">Reference proteome</keyword>
<dbReference type="AlphaFoldDB" id="A0A9N9WGC0"/>
<proteinExistence type="predicted"/>
<name>A0A9N9WGC0_9NEOP</name>
<reference evidence="3" key="1">
    <citation type="submission" date="2021-12" db="EMBL/GenBank/DDBJ databases">
        <authorList>
            <person name="King R."/>
        </authorList>
    </citation>
    <scope>NUCLEOTIDE SEQUENCE</scope>
</reference>
<reference evidence="3" key="2">
    <citation type="submission" date="2022-10" db="EMBL/GenBank/DDBJ databases">
        <authorList>
            <consortium name="ENA_rothamsted_submissions"/>
            <consortium name="culmorum"/>
            <person name="King R."/>
        </authorList>
    </citation>
    <scope>NUCLEOTIDE SEQUENCE</scope>
</reference>
<dbReference type="EMBL" id="OU893333">
    <property type="protein sequence ID" value="CAG9788978.1"/>
    <property type="molecule type" value="Genomic_DNA"/>
</dbReference>
<evidence type="ECO:0000313" key="4">
    <source>
        <dbReference type="EMBL" id="CAG9792134.1"/>
    </source>
</evidence>
<organism evidence="3 5">
    <name type="scientific">Diatraea saccharalis</name>
    <name type="common">sugarcane borer</name>
    <dbReference type="NCBI Taxonomy" id="40085"/>
    <lineage>
        <taxon>Eukaryota</taxon>
        <taxon>Metazoa</taxon>
        <taxon>Ecdysozoa</taxon>
        <taxon>Arthropoda</taxon>
        <taxon>Hexapoda</taxon>
        <taxon>Insecta</taxon>
        <taxon>Pterygota</taxon>
        <taxon>Neoptera</taxon>
        <taxon>Endopterygota</taxon>
        <taxon>Lepidoptera</taxon>
        <taxon>Glossata</taxon>
        <taxon>Ditrysia</taxon>
        <taxon>Pyraloidea</taxon>
        <taxon>Crambidae</taxon>
        <taxon>Crambinae</taxon>
        <taxon>Diatraea</taxon>
    </lineage>
</organism>
<dbReference type="Proteomes" id="UP001153714">
    <property type="component" value="Chromosome 4"/>
</dbReference>
<dbReference type="Proteomes" id="UP001153714">
    <property type="component" value="Chromosome 2"/>
</dbReference>
<evidence type="ECO:0000313" key="2">
    <source>
        <dbReference type="EMBL" id="CAG9788978.1"/>
    </source>
</evidence>
<protein>
    <submittedName>
        <fullName evidence="2 3">Uncharacterized protein</fullName>
    </submittedName>
</protein>
<gene>
    <name evidence="2" type="ORF">DIATSA_LOCUS6749</name>
    <name evidence="3" type="ORF">DIATSA_LOCUS9308</name>
    <name evidence="4" type="ORF">DIATSA_LOCUS9693</name>
</gene>
<evidence type="ECO:0000313" key="3">
    <source>
        <dbReference type="EMBL" id="CAG9791710.1"/>
    </source>
</evidence>
<accession>A0A9N9WGC0</accession>
<evidence type="ECO:0000256" key="1">
    <source>
        <dbReference type="SAM" id="MobiDB-lite"/>
    </source>
</evidence>
<feature type="region of interest" description="Disordered" evidence="1">
    <location>
        <begin position="38"/>
        <end position="88"/>
    </location>
</feature>